<feature type="domain" description="DC1" evidence="5">
    <location>
        <begin position="68"/>
        <end position="114"/>
    </location>
</feature>
<dbReference type="Gene3D" id="3.30.60.90">
    <property type="match status" value="1"/>
</dbReference>
<dbReference type="InParanoid" id="A0A251VDN4"/>
<evidence type="ECO:0000313" key="6">
    <source>
        <dbReference type="EMBL" id="KAF5817806.1"/>
    </source>
</evidence>
<gene>
    <name evidence="7" type="ORF">HannXRQ_Chr02g0037621</name>
    <name evidence="6" type="ORF">HanXRQr2_Chr02g0057321</name>
</gene>
<sequence>MAPSSTKPLAHFMHPPHRLTELTANTSYHCDGCKIAGTGTRFTCTICNFNLHDYCAKCPTRWIISTTHHRHELSLFLHRPKVNQTQPCQICHNPVEGLAYQCKGCNFLVHPLCVSTGAKESERIDPEDVIELAANAMSYERVKEDGGRFSFATSNLSSGYEGPSSGSKTSDGDDHGHIFGAIIRGIGHLLESSSD</sequence>
<reference evidence="6 8" key="1">
    <citation type="journal article" date="2017" name="Nature">
        <title>The sunflower genome provides insights into oil metabolism, flowering and Asterid evolution.</title>
        <authorList>
            <person name="Badouin H."/>
            <person name="Gouzy J."/>
            <person name="Grassa C.J."/>
            <person name="Murat F."/>
            <person name="Staton S.E."/>
            <person name="Cottret L."/>
            <person name="Lelandais-Briere C."/>
            <person name="Owens G.L."/>
            <person name="Carrere S."/>
            <person name="Mayjonade B."/>
            <person name="Legrand L."/>
            <person name="Gill N."/>
            <person name="Kane N.C."/>
            <person name="Bowers J.E."/>
            <person name="Hubner S."/>
            <person name="Bellec A."/>
            <person name="Berard A."/>
            <person name="Berges H."/>
            <person name="Blanchet N."/>
            <person name="Boniface M.C."/>
            <person name="Brunel D."/>
            <person name="Catrice O."/>
            <person name="Chaidir N."/>
            <person name="Claudel C."/>
            <person name="Donnadieu C."/>
            <person name="Faraut T."/>
            <person name="Fievet G."/>
            <person name="Helmstetter N."/>
            <person name="King M."/>
            <person name="Knapp S.J."/>
            <person name="Lai Z."/>
            <person name="Le Paslier M.C."/>
            <person name="Lippi Y."/>
            <person name="Lorenzon L."/>
            <person name="Mandel J.R."/>
            <person name="Marage G."/>
            <person name="Marchand G."/>
            <person name="Marquand E."/>
            <person name="Bret-Mestries E."/>
            <person name="Morien E."/>
            <person name="Nambeesan S."/>
            <person name="Nguyen T."/>
            <person name="Pegot-Espagnet P."/>
            <person name="Pouilly N."/>
            <person name="Raftis F."/>
            <person name="Sallet E."/>
            <person name="Schiex T."/>
            <person name="Thomas J."/>
            <person name="Vandecasteele C."/>
            <person name="Vares D."/>
            <person name="Vear F."/>
            <person name="Vautrin S."/>
            <person name="Crespi M."/>
            <person name="Mangin B."/>
            <person name="Burke J.M."/>
            <person name="Salse J."/>
            <person name="Munos S."/>
            <person name="Vincourt P."/>
            <person name="Rieseberg L.H."/>
            <person name="Langlade N.B."/>
        </authorList>
    </citation>
    <scope>NUCLEOTIDE SEQUENCE [LARGE SCALE GENOMIC DNA]</scope>
    <source>
        <strain evidence="8">cv. SF193</strain>
        <tissue evidence="6">Leaves</tissue>
    </source>
</reference>
<evidence type="ECO:0000313" key="8">
    <source>
        <dbReference type="Proteomes" id="UP000215914"/>
    </source>
</evidence>
<feature type="domain" description="DC1" evidence="5">
    <location>
        <begin position="13"/>
        <end position="56"/>
    </location>
</feature>
<dbReference type="Proteomes" id="UP000215914">
    <property type="component" value="Chromosome 2"/>
</dbReference>
<reference evidence="7" key="2">
    <citation type="submission" date="2017-02" db="EMBL/GenBank/DDBJ databases">
        <title>Sunflower complete genome.</title>
        <authorList>
            <person name="Langlade N."/>
            <person name="Munos S."/>
        </authorList>
    </citation>
    <scope>NUCLEOTIDE SEQUENCE [LARGE SCALE GENOMIC DNA]</scope>
    <source>
        <tissue evidence="7">Leaves</tissue>
    </source>
</reference>
<keyword evidence="2" id="KW-0677">Repeat</keyword>
<dbReference type="Pfam" id="PF03107">
    <property type="entry name" value="C1_2"/>
    <property type="match status" value="2"/>
</dbReference>
<evidence type="ECO:0000256" key="2">
    <source>
        <dbReference type="ARBA" id="ARBA00022737"/>
    </source>
</evidence>
<keyword evidence="3" id="KW-0863">Zinc-finger</keyword>
<dbReference type="PANTHER" id="PTHR47841:SF15">
    <property type="entry name" value="CHROMATIN REGULATOR PHD FAMILY"/>
    <property type="match status" value="1"/>
</dbReference>
<dbReference type="OMA" id="ATERICD"/>
<dbReference type="OrthoDB" id="1744808at2759"/>
<evidence type="ECO:0000256" key="4">
    <source>
        <dbReference type="ARBA" id="ARBA00022833"/>
    </source>
</evidence>
<keyword evidence="1" id="KW-0479">Metal-binding</keyword>
<evidence type="ECO:0000259" key="5">
    <source>
        <dbReference type="Pfam" id="PF03107"/>
    </source>
</evidence>
<dbReference type="Gramene" id="mRNA:HanXRQr2_Chr02g0057321">
    <property type="protein sequence ID" value="CDS:HanXRQr2_Chr02g0057321.1"/>
    <property type="gene ID" value="HanXRQr2_Chr02g0057321"/>
</dbReference>
<dbReference type="SUPFAM" id="SSF57889">
    <property type="entry name" value="Cysteine-rich domain"/>
    <property type="match status" value="1"/>
</dbReference>
<dbReference type="InterPro" id="IPR004146">
    <property type="entry name" value="DC1"/>
</dbReference>
<dbReference type="EMBL" id="MNCJ02000317">
    <property type="protein sequence ID" value="KAF5817806.1"/>
    <property type="molecule type" value="Genomic_DNA"/>
</dbReference>
<dbReference type="AlphaFoldDB" id="A0A251VDN4"/>
<proteinExistence type="predicted"/>
<organism evidence="7 8">
    <name type="scientific">Helianthus annuus</name>
    <name type="common">Common sunflower</name>
    <dbReference type="NCBI Taxonomy" id="4232"/>
    <lineage>
        <taxon>Eukaryota</taxon>
        <taxon>Viridiplantae</taxon>
        <taxon>Streptophyta</taxon>
        <taxon>Embryophyta</taxon>
        <taxon>Tracheophyta</taxon>
        <taxon>Spermatophyta</taxon>
        <taxon>Magnoliopsida</taxon>
        <taxon>eudicotyledons</taxon>
        <taxon>Gunneridae</taxon>
        <taxon>Pentapetalae</taxon>
        <taxon>asterids</taxon>
        <taxon>campanulids</taxon>
        <taxon>Asterales</taxon>
        <taxon>Asteraceae</taxon>
        <taxon>Asteroideae</taxon>
        <taxon>Heliantheae alliance</taxon>
        <taxon>Heliantheae</taxon>
        <taxon>Helianthus</taxon>
    </lineage>
</organism>
<keyword evidence="8" id="KW-1185">Reference proteome</keyword>
<evidence type="ECO:0000256" key="1">
    <source>
        <dbReference type="ARBA" id="ARBA00022723"/>
    </source>
</evidence>
<dbReference type="InterPro" id="IPR046349">
    <property type="entry name" value="C1-like_sf"/>
</dbReference>
<evidence type="ECO:0000256" key="3">
    <source>
        <dbReference type="ARBA" id="ARBA00022771"/>
    </source>
</evidence>
<dbReference type="InterPro" id="IPR043145">
    <property type="entry name" value="Znf_ZZ_sf"/>
</dbReference>
<dbReference type="GO" id="GO:0008270">
    <property type="term" value="F:zinc ion binding"/>
    <property type="evidence" value="ECO:0007669"/>
    <property type="project" value="UniProtKB-KW"/>
</dbReference>
<reference evidence="6" key="3">
    <citation type="submission" date="2020-06" db="EMBL/GenBank/DDBJ databases">
        <title>Helianthus annuus Genome sequencing and assembly Release 2.</title>
        <authorList>
            <person name="Gouzy J."/>
            <person name="Langlade N."/>
            <person name="Munos S."/>
        </authorList>
    </citation>
    <scope>NUCLEOTIDE SEQUENCE</scope>
    <source>
        <tissue evidence="6">Leaves</tissue>
    </source>
</reference>
<evidence type="ECO:0000313" key="7">
    <source>
        <dbReference type="EMBL" id="OTG33705.1"/>
    </source>
</evidence>
<accession>A0A251VDN4</accession>
<name>A0A251VDN4_HELAN</name>
<keyword evidence="4" id="KW-0862">Zinc</keyword>
<dbReference type="PANTHER" id="PTHR47841">
    <property type="entry name" value="DIACYLGLYCEROL KINASE THETA-LIKE-RELATED"/>
    <property type="match status" value="1"/>
</dbReference>
<protein>
    <submittedName>
        <fullName evidence="6">Chromatin regulator PHD family</fullName>
    </submittedName>
    <submittedName>
        <fullName evidence="7">Putative zinc finger, PHD-type, conserved site</fullName>
    </submittedName>
</protein>
<dbReference type="EMBL" id="CM007891">
    <property type="protein sequence ID" value="OTG33705.1"/>
    <property type="molecule type" value="Genomic_DNA"/>
</dbReference>